<name>A0A6A6F589_9PEZI</name>
<dbReference type="EMBL" id="ML992693">
    <property type="protein sequence ID" value="KAF2208593.1"/>
    <property type="molecule type" value="Genomic_DNA"/>
</dbReference>
<accession>A0A6A6F589</accession>
<dbReference type="OrthoDB" id="5213182at2759"/>
<reference evidence="1" key="1">
    <citation type="journal article" date="2020" name="Stud. Mycol.">
        <title>101 Dothideomycetes genomes: a test case for predicting lifestyles and emergence of pathogens.</title>
        <authorList>
            <person name="Haridas S."/>
            <person name="Albert R."/>
            <person name="Binder M."/>
            <person name="Bloem J."/>
            <person name="Labutti K."/>
            <person name="Salamov A."/>
            <person name="Andreopoulos B."/>
            <person name="Baker S."/>
            <person name="Barry K."/>
            <person name="Bills G."/>
            <person name="Bluhm B."/>
            <person name="Cannon C."/>
            <person name="Castanera R."/>
            <person name="Culley D."/>
            <person name="Daum C."/>
            <person name="Ezra D."/>
            <person name="Gonzalez J."/>
            <person name="Henrissat B."/>
            <person name="Kuo A."/>
            <person name="Liang C."/>
            <person name="Lipzen A."/>
            <person name="Lutzoni F."/>
            <person name="Magnuson J."/>
            <person name="Mondo S."/>
            <person name="Nolan M."/>
            <person name="Ohm R."/>
            <person name="Pangilinan J."/>
            <person name="Park H.-J."/>
            <person name="Ramirez L."/>
            <person name="Alfaro M."/>
            <person name="Sun H."/>
            <person name="Tritt A."/>
            <person name="Yoshinaga Y."/>
            <person name="Zwiers L.-H."/>
            <person name="Turgeon B."/>
            <person name="Goodwin S."/>
            <person name="Spatafora J."/>
            <person name="Crous P."/>
            <person name="Grigoriev I."/>
        </authorList>
    </citation>
    <scope>NUCLEOTIDE SEQUENCE</scope>
    <source>
        <strain evidence="1">SCOH1-5</strain>
    </source>
</reference>
<protein>
    <submittedName>
        <fullName evidence="1">Uncharacterized protein</fullName>
    </submittedName>
</protein>
<keyword evidence="2" id="KW-1185">Reference proteome</keyword>
<dbReference type="AlphaFoldDB" id="A0A6A6F589"/>
<sequence>MATLNFTCEQGASNPPIVLNSTSSRVCGLSSTSTNSRLASCCNNDAIQQYKCTQYCSTDLTAQQFVDCLVEESDADTVLGLQPFCQENIMGNVTQRLSDGSSGSGSARTSSTSLKMTFLVAIFSVILTANGGSMVTSLSSGDLIKRQESSSETCTIDVIRNFTTTSNSSKAVSARFSCGSQAFCPFGLPIDTGILDNNRTINGSSAAEPQFDTFFDNLQNRTGRMFPALSSATLNYDVLVPGGVSFRVAFTPTLWCATLVTDCEGIGREGDGMKAVEACGPTFVSDFAGNIQEDMNAEDMVIQGTLSTVVVD</sequence>
<proteinExistence type="predicted"/>
<organism evidence="1 2">
    <name type="scientific">Cercospora zeae-maydis SCOH1-5</name>
    <dbReference type="NCBI Taxonomy" id="717836"/>
    <lineage>
        <taxon>Eukaryota</taxon>
        <taxon>Fungi</taxon>
        <taxon>Dikarya</taxon>
        <taxon>Ascomycota</taxon>
        <taxon>Pezizomycotina</taxon>
        <taxon>Dothideomycetes</taxon>
        <taxon>Dothideomycetidae</taxon>
        <taxon>Mycosphaerellales</taxon>
        <taxon>Mycosphaerellaceae</taxon>
        <taxon>Cercospora</taxon>
    </lineage>
</organism>
<dbReference type="Proteomes" id="UP000799539">
    <property type="component" value="Unassembled WGS sequence"/>
</dbReference>
<gene>
    <name evidence="1" type="ORF">CERZMDRAFT_122409</name>
</gene>
<evidence type="ECO:0000313" key="1">
    <source>
        <dbReference type="EMBL" id="KAF2208593.1"/>
    </source>
</evidence>
<evidence type="ECO:0000313" key="2">
    <source>
        <dbReference type="Proteomes" id="UP000799539"/>
    </source>
</evidence>